<dbReference type="PANTHER" id="PTHR10615">
    <property type="entry name" value="HISTONE ACETYLTRANSFERASE"/>
    <property type="match status" value="1"/>
</dbReference>
<feature type="compositionally biased region" description="Basic and acidic residues" evidence="12">
    <location>
        <begin position="1377"/>
        <end position="1388"/>
    </location>
</feature>
<evidence type="ECO:0000256" key="7">
    <source>
        <dbReference type="ARBA" id="ARBA00022833"/>
    </source>
</evidence>
<feature type="compositionally biased region" description="Basic and acidic residues" evidence="12">
    <location>
        <begin position="1228"/>
        <end position="1276"/>
    </location>
</feature>
<keyword evidence="7" id="KW-0862">Zinc</keyword>
<evidence type="ECO:0000256" key="6">
    <source>
        <dbReference type="ARBA" id="ARBA00022771"/>
    </source>
</evidence>
<dbReference type="InterPro" id="IPR050603">
    <property type="entry name" value="MYST_HAT"/>
</dbReference>
<dbReference type="PANTHER" id="PTHR10615:SF217">
    <property type="entry name" value="HISTONE ACETYLTRANSFERASE"/>
    <property type="match status" value="1"/>
</dbReference>
<accession>A0ABD2IL06</accession>
<evidence type="ECO:0000256" key="3">
    <source>
        <dbReference type="ARBA" id="ARBA00013184"/>
    </source>
</evidence>
<dbReference type="InterPro" id="IPR036388">
    <property type="entry name" value="WH-like_DNA-bd_sf"/>
</dbReference>
<dbReference type="Gene3D" id="3.40.630.30">
    <property type="match status" value="1"/>
</dbReference>
<name>A0ABD2IL06_HETSC</name>
<feature type="compositionally biased region" description="Polar residues" evidence="12">
    <location>
        <begin position="1291"/>
        <end position="1307"/>
    </location>
</feature>
<feature type="region of interest" description="Disordered" evidence="12">
    <location>
        <begin position="1347"/>
        <end position="1438"/>
    </location>
</feature>
<dbReference type="GO" id="GO:0008270">
    <property type="term" value="F:zinc ion binding"/>
    <property type="evidence" value="ECO:0007669"/>
    <property type="project" value="UniProtKB-KW"/>
</dbReference>
<evidence type="ECO:0000256" key="2">
    <source>
        <dbReference type="ARBA" id="ARBA00010107"/>
    </source>
</evidence>
<dbReference type="GO" id="GO:0006325">
    <property type="term" value="P:chromatin organization"/>
    <property type="evidence" value="ECO:0007669"/>
    <property type="project" value="UniProtKB-KW"/>
</dbReference>
<dbReference type="Proteomes" id="UP001620645">
    <property type="component" value="Unassembled WGS sequence"/>
</dbReference>
<keyword evidence="10" id="KW-0539">Nucleus</keyword>
<proteinExistence type="inferred from homology"/>
<dbReference type="PROSITE" id="PS51726">
    <property type="entry name" value="MYST_HAT"/>
    <property type="match status" value="1"/>
</dbReference>
<dbReference type="GO" id="GO:0061733">
    <property type="term" value="F:protein-lysine-acetyltransferase activity"/>
    <property type="evidence" value="ECO:0007669"/>
    <property type="project" value="UniProtKB-EC"/>
</dbReference>
<keyword evidence="15" id="KW-1185">Reference proteome</keyword>
<keyword evidence="6" id="KW-0863">Zinc-finger</keyword>
<dbReference type="InterPro" id="IPR016181">
    <property type="entry name" value="Acyl_CoA_acyltransferase"/>
</dbReference>
<keyword evidence="8" id="KW-0156">Chromatin regulator</keyword>
<comment type="similarity">
    <text evidence="2">Belongs to the MYST (SAS/MOZ) family.</text>
</comment>
<gene>
    <name evidence="14" type="ORF">niasHS_012137</name>
</gene>
<keyword evidence="5" id="KW-0479">Metal-binding</keyword>
<comment type="subcellular location">
    <subcellularLocation>
        <location evidence="1">Nucleus</location>
    </subcellularLocation>
</comment>
<feature type="active site" description="Proton donor/acceptor" evidence="11">
    <location>
        <position position="535"/>
    </location>
</feature>
<evidence type="ECO:0000256" key="4">
    <source>
        <dbReference type="ARBA" id="ARBA00022679"/>
    </source>
</evidence>
<evidence type="ECO:0000256" key="8">
    <source>
        <dbReference type="ARBA" id="ARBA00022853"/>
    </source>
</evidence>
<feature type="region of interest" description="Disordered" evidence="12">
    <location>
        <begin position="666"/>
        <end position="960"/>
    </location>
</feature>
<dbReference type="Gene3D" id="3.30.60.60">
    <property type="entry name" value="N-acetyl transferase-like"/>
    <property type="match status" value="1"/>
</dbReference>
<dbReference type="SUPFAM" id="SSF55729">
    <property type="entry name" value="Acyl-CoA N-acyltransferases (Nat)"/>
    <property type="match status" value="1"/>
</dbReference>
<dbReference type="InterPro" id="IPR040706">
    <property type="entry name" value="Zf-MYST"/>
</dbReference>
<dbReference type="InterPro" id="IPR002717">
    <property type="entry name" value="HAT_MYST-type"/>
</dbReference>
<evidence type="ECO:0000313" key="14">
    <source>
        <dbReference type="EMBL" id="KAL3078250.1"/>
    </source>
</evidence>
<feature type="compositionally biased region" description="Basic and acidic residues" evidence="12">
    <location>
        <begin position="761"/>
        <end position="781"/>
    </location>
</feature>
<dbReference type="Gene3D" id="1.10.10.10">
    <property type="entry name" value="Winged helix-like DNA-binding domain superfamily/Winged helix DNA-binding domain"/>
    <property type="match status" value="1"/>
</dbReference>
<organism evidence="14 15">
    <name type="scientific">Heterodera schachtii</name>
    <name type="common">Sugarbeet cyst nematode worm</name>
    <name type="synonym">Tylenchus schachtii</name>
    <dbReference type="NCBI Taxonomy" id="97005"/>
    <lineage>
        <taxon>Eukaryota</taxon>
        <taxon>Metazoa</taxon>
        <taxon>Ecdysozoa</taxon>
        <taxon>Nematoda</taxon>
        <taxon>Chromadorea</taxon>
        <taxon>Rhabditida</taxon>
        <taxon>Tylenchina</taxon>
        <taxon>Tylenchomorpha</taxon>
        <taxon>Tylenchoidea</taxon>
        <taxon>Heteroderidae</taxon>
        <taxon>Heteroderinae</taxon>
        <taxon>Heterodera</taxon>
    </lineage>
</organism>
<evidence type="ECO:0000256" key="11">
    <source>
        <dbReference type="PIRSR" id="PIRSR602717-51"/>
    </source>
</evidence>
<comment type="caution">
    <text evidence="14">The sequence shown here is derived from an EMBL/GenBank/DDBJ whole genome shotgun (WGS) entry which is preliminary data.</text>
</comment>
<feature type="region of interest" description="Disordered" evidence="12">
    <location>
        <begin position="1291"/>
        <end position="1312"/>
    </location>
</feature>
<evidence type="ECO:0000256" key="9">
    <source>
        <dbReference type="ARBA" id="ARBA00022990"/>
    </source>
</evidence>
<feature type="compositionally biased region" description="Polar residues" evidence="12">
    <location>
        <begin position="785"/>
        <end position="795"/>
    </location>
</feature>
<protein>
    <recommendedName>
        <fullName evidence="3">histone acetyltransferase</fullName>
        <ecNumber evidence="3">2.3.1.48</ecNumber>
    </recommendedName>
</protein>
<keyword evidence="4" id="KW-0808">Transferase</keyword>
<evidence type="ECO:0000313" key="15">
    <source>
        <dbReference type="Proteomes" id="UP001620645"/>
    </source>
</evidence>
<feature type="compositionally biased region" description="Polar residues" evidence="12">
    <location>
        <begin position="702"/>
        <end position="715"/>
    </location>
</feature>
<feature type="domain" description="MYST-type HAT" evidence="13">
    <location>
        <begin position="362"/>
        <end position="640"/>
    </location>
</feature>
<dbReference type="EC" id="2.3.1.48" evidence="3"/>
<evidence type="ECO:0000256" key="1">
    <source>
        <dbReference type="ARBA" id="ARBA00004123"/>
    </source>
</evidence>
<feature type="compositionally biased region" description="Low complexity" evidence="12">
    <location>
        <begin position="1347"/>
        <end position="1376"/>
    </location>
</feature>
<feature type="compositionally biased region" description="Polar residues" evidence="12">
    <location>
        <begin position="1421"/>
        <end position="1438"/>
    </location>
</feature>
<keyword evidence="9" id="KW-0007">Acetylation</keyword>
<feature type="compositionally biased region" description="Basic and acidic residues" evidence="12">
    <location>
        <begin position="824"/>
        <end position="852"/>
    </location>
</feature>
<evidence type="ECO:0000256" key="10">
    <source>
        <dbReference type="ARBA" id="ARBA00023242"/>
    </source>
</evidence>
<feature type="region of interest" description="Disordered" evidence="12">
    <location>
        <begin position="111"/>
        <end position="166"/>
    </location>
</feature>
<evidence type="ECO:0000256" key="12">
    <source>
        <dbReference type="SAM" id="MobiDB-lite"/>
    </source>
</evidence>
<evidence type="ECO:0000256" key="5">
    <source>
        <dbReference type="ARBA" id="ARBA00022723"/>
    </source>
</evidence>
<dbReference type="FunFam" id="3.40.630.30:FF:000001">
    <property type="entry name" value="Histone acetyltransferase"/>
    <property type="match status" value="1"/>
</dbReference>
<feature type="region of interest" description="Disordered" evidence="12">
    <location>
        <begin position="1221"/>
        <end position="1277"/>
    </location>
</feature>
<dbReference type="EMBL" id="JBICCN010000315">
    <property type="protein sequence ID" value="KAL3078250.1"/>
    <property type="molecule type" value="Genomic_DNA"/>
</dbReference>
<feature type="compositionally biased region" description="Low complexity" evidence="12">
    <location>
        <begin position="122"/>
        <end position="137"/>
    </location>
</feature>
<dbReference type="Pfam" id="PF01853">
    <property type="entry name" value="MOZ_SAS"/>
    <property type="match status" value="1"/>
</dbReference>
<sequence length="1597" mass="179122">MPRKMNIDIERHQHLTMPFITASTSDKEHFVINGRSASCSSDDQFSCTKYDHTDNKNCVADKQIGSSRPRGELKGLQDSLSQYFTPTEVRRSRVTTSRLASEQPLEIMVEPSSGTYREHRTNSISSSKSGNSTISPKSPHRRDRLEDALSPYFTPNPNKRRTHKEGEYLQLARGSDTLLGNIRKEDMEVTIDMKFENETHYQQKDEDQFESQAVLTEFKEFGRVLRHVQPNKSDQQHFANENHMQKRAEEYRKKRENVAVRKSAQLVRRAFKGKCGPGQLRVKMSQPVSSTLKPNKAPSSLKNSIKNYFQPLKKAPSVQITENQSINFSFDIDEENRTLFEETHMLIQRDFDNANSALKNLGQKPFPPKIRINCYEIDTWYSSPYPQEFSCLPVLHICDSCLLYLSVPESHFKKCKRRFPPGTEIYRDGPLSVFEVDGNLARVFCRNLCLLAKLFIDHKTLYFDVEPFLFYVLTLHDEMGCHFVGYFSKEKYSSQKYNLACIVTLPCYQGMGFGRFLIEFSYLLSRRENLIGSPERPLSDLGRISYHSYWLSAIYQFLYKTLLITAIPQTNHRISLEAISRATGIAVSDIAETLAENRLLCNRDSSSSLIFDENAVKNYCEQLKTKTRYVLYESKLKWSPKIYTPSKDFRFRSPVLCITPCVNSPKKALDDVRSEDQESVPKNEESRKTTARRKPIPKSEKTSQNQKASGTSSKNKMPKRIGFPEESSNSQTNTENEEKRDQITRKRRKKASCKTAVAGRENQKEPSTDGDDEKHPAELPRRFRQSTSSNGTTLNGEAVAQQRRARGSSMMGKCVVSKPKRYLKLPEAEEMFPKEQDIEEKLAPESKKRWGSESESDDDSSITERKAKKGQNLWSKSHKLNKQPTRSSLPRNFSSSSSSSSPIMKRRMEADESLTNSASSKRQRKKGQPQQEDSPEDEEDDRSYCCSSTSPQPIGDRLPFLKTSTRDHDLLINMGGEPDTVNMGGEPDDEEGENAANISSLAIGLSSYKAPVLISHPIEAEDEDEEPPIVVIDQTQTHRQIDSHPRSQPEDIDAFGQLQLVGKGVEAVQLGTVSHPSTNRVINVPSVHVAQHNSPFCSPSDAATVEMPALDAAEKHVSSPEGSACRFGDDHHSVTTSTMMMMMEDDAPPMLSPQAANMASNEPIRTPGIGNTCEHGDTMGERPYEVESAEEPQIATKAEQMLKETNMSGTEIEHTMASSMPSLGISEDNERNEHTQPTTTEKDGQNQAIDKEKQPICSTMEKEANQRESSEMDRATSSHGLLPYIEQKIPSTAASSSASQHNGTSIISPPLDLTHQNSAHQITQMNYANMNQFNSFPTLNGTLYNHQQQKQQQQMNYAMAQQTQQQQQQQPTTAQPKVKEKPNSEKSSSKRAKEKPPKGTSSEKNQKSAAPPKHYQHEGLPSTSALPQPAAPTSSFPSQWFNNAQQMAQHFAQCYQQQQQQHHYYGAAASTSRPADIASTMTAAQMGMGYPYFYNQWHQWQMSAAAAAGAAKFPGVGAAYPTGYEEFFNGMAMTGGANAMAGVSSASPLTAPTVPSAASVYPWQSPMFAAATQIRHPNASSTTISHHSFYPPSHPPM</sequence>
<reference evidence="14 15" key="1">
    <citation type="submission" date="2024-10" db="EMBL/GenBank/DDBJ databases">
        <authorList>
            <person name="Kim D."/>
        </authorList>
    </citation>
    <scope>NUCLEOTIDE SEQUENCE [LARGE SCALE GENOMIC DNA]</scope>
    <source>
        <strain evidence="14">Taebaek</strain>
    </source>
</reference>
<dbReference type="GO" id="GO:0005634">
    <property type="term" value="C:nucleus"/>
    <property type="evidence" value="ECO:0007669"/>
    <property type="project" value="UniProtKB-SubCell"/>
</dbReference>
<dbReference type="Pfam" id="PF17772">
    <property type="entry name" value="zf-MYST"/>
    <property type="match status" value="1"/>
</dbReference>
<evidence type="ECO:0000259" key="13">
    <source>
        <dbReference type="PROSITE" id="PS51726"/>
    </source>
</evidence>
<feature type="compositionally biased region" description="Polar residues" evidence="12">
    <location>
        <begin position="882"/>
        <end position="893"/>
    </location>
</feature>
<feature type="compositionally biased region" description="Basic and acidic residues" evidence="12">
    <location>
        <begin position="667"/>
        <end position="688"/>
    </location>
</feature>